<comment type="caution">
    <text evidence="2">The sequence shown here is derived from an EMBL/GenBank/DDBJ whole genome shotgun (WGS) entry which is preliminary data.</text>
</comment>
<feature type="compositionally biased region" description="Acidic residues" evidence="1">
    <location>
        <begin position="85"/>
        <end position="107"/>
    </location>
</feature>
<protein>
    <submittedName>
        <fullName evidence="2">Uncharacterized protein</fullName>
    </submittedName>
</protein>
<sequence length="438" mass="47783">MRDDKAFAKCFPNSEAGHAVYRHEAATEIRPGACGYFDPDGKWVTVVQTIVLEAPSTSVPKAKPANQAPSASVAKAIPANQLEGGPEEEPADPEAEANVEPDVEPDIEPANKEPEPSNEPATGEQVDLAALMASMEEFDMAELLETARNQLVLETTTPLETTIVRDAVPQVNPGYTSLNDGLKPDDKVKVTTKPSLEAWGVMQSESIWMRDAQLDAGANIPNTPASFKAQFHLETRSHLGAVLATDGKVTYHDAHPLPVLENWVKTNLPKIMSTAHASIIKKKGLWMVTKTYTTEKKAVAVMQSKGKFVTLGADVDVANVGRAGPALSWWSATVHKPGWKAQTDSQGLVLFMSGLYWKPWWLTRKLYVEREKERQVMLGAEKGVDVVVNGGGETEEYYSFTPFVVGKAELAGRLPRLDYYDEMDDDGDAGESDARSAF</sequence>
<organism evidence="2 3">
    <name type="scientific">Echria macrotheca</name>
    <dbReference type="NCBI Taxonomy" id="438768"/>
    <lineage>
        <taxon>Eukaryota</taxon>
        <taxon>Fungi</taxon>
        <taxon>Dikarya</taxon>
        <taxon>Ascomycota</taxon>
        <taxon>Pezizomycotina</taxon>
        <taxon>Sordariomycetes</taxon>
        <taxon>Sordariomycetidae</taxon>
        <taxon>Sordariales</taxon>
        <taxon>Schizotheciaceae</taxon>
        <taxon>Echria</taxon>
    </lineage>
</organism>
<dbReference type="Proteomes" id="UP001239445">
    <property type="component" value="Unassembled WGS sequence"/>
</dbReference>
<feature type="region of interest" description="Disordered" evidence="1">
    <location>
        <begin position="82"/>
        <end position="122"/>
    </location>
</feature>
<accession>A0AAJ0FFC3</accession>
<dbReference type="AlphaFoldDB" id="A0AAJ0FFC3"/>
<reference evidence="2" key="1">
    <citation type="submission" date="2023-06" db="EMBL/GenBank/DDBJ databases">
        <title>Genome-scale phylogeny and comparative genomics of the fungal order Sordariales.</title>
        <authorList>
            <consortium name="Lawrence Berkeley National Laboratory"/>
            <person name="Hensen N."/>
            <person name="Bonometti L."/>
            <person name="Westerberg I."/>
            <person name="Brannstrom I.O."/>
            <person name="Guillou S."/>
            <person name="Cros-Aarteil S."/>
            <person name="Calhoun S."/>
            <person name="Haridas S."/>
            <person name="Kuo A."/>
            <person name="Mondo S."/>
            <person name="Pangilinan J."/>
            <person name="Riley R."/>
            <person name="Labutti K."/>
            <person name="Andreopoulos B."/>
            <person name="Lipzen A."/>
            <person name="Chen C."/>
            <person name="Yanf M."/>
            <person name="Daum C."/>
            <person name="Ng V."/>
            <person name="Clum A."/>
            <person name="Steindorff A."/>
            <person name="Ohm R."/>
            <person name="Martin F."/>
            <person name="Silar P."/>
            <person name="Natvig D."/>
            <person name="Lalanne C."/>
            <person name="Gautier V."/>
            <person name="Ament-Velasquez S.L."/>
            <person name="Kruys A."/>
            <person name="Hutchinson M.I."/>
            <person name="Powell A.J."/>
            <person name="Barry K."/>
            <person name="Miller A.N."/>
            <person name="Grigoriev I.V."/>
            <person name="Debuchy R."/>
            <person name="Gladieux P."/>
            <person name="Thoren M.H."/>
            <person name="Johannesson H."/>
        </authorList>
    </citation>
    <scope>NUCLEOTIDE SEQUENCE</scope>
    <source>
        <strain evidence="2">PSN4</strain>
    </source>
</reference>
<keyword evidence="3" id="KW-1185">Reference proteome</keyword>
<evidence type="ECO:0000313" key="2">
    <source>
        <dbReference type="EMBL" id="KAK1761233.1"/>
    </source>
</evidence>
<name>A0AAJ0FFC3_9PEZI</name>
<evidence type="ECO:0000256" key="1">
    <source>
        <dbReference type="SAM" id="MobiDB-lite"/>
    </source>
</evidence>
<dbReference type="EMBL" id="MU839827">
    <property type="protein sequence ID" value="KAK1761233.1"/>
    <property type="molecule type" value="Genomic_DNA"/>
</dbReference>
<gene>
    <name evidence="2" type="ORF">QBC47DRAFT_369428</name>
</gene>
<proteinExistence type="predicted"/>
<evidence type="ECO:0000313" key="3">
    <source>
        <dbReference type="Proteomes" id="UP001239445"/>
    </source>
</evidence>